<comment type="caution">
    <text evidence="1">The sequence shown here is derived from an EMBL/GenBank/DDBJ whole genome shotgun (WGS) entry which is preliminary data.</text>
</comment>
<organism evidence="1">
    <name type="scientific">bioreactor metagenome</name>
    <dbReference type="NCBI Taxonomy" id="1076179"/>
    <lineage>
        <taxon>unclassified sequences</taxon>
        <taxon>metagenomes</taxon>
        <taxon>ecological metagenomes</taxon>
    </lineage>
</organism>
<accession>A0A645EN85</accession>
<reference evidence="1" key="1">
    <citation type="submission" date="2019-08" db="EMBL/GenBank/DDBJ databases">
        <authorList>
            <person name="Kucharzyk K."/>
            <person name="Murdoch R.W."/>
            <person name="Higgins S."/>
            <person name="Loffler F."/>
        </authorList>
    </citation>
    <scope>NUCLEOTIDE SEQUENCE</scope>
</reference>
<dbReference type="EMBL" id="VSSQ01048547">
    <property type="protein sequence ID" value="MPN02589.1"/>
    <property type="molecule type" value="Genomic_DNA"/>
</dbReference>
<name>A0A645EN85_9ZZZZ</name>
<dbReference type="AlphaFoldDB" id="A0A645EN85"/>
<protein>
    <submittedName>
        <fullName evidence="1">Uncharacterized protein</fullName>
    </submittedName>
</protein>
<evidence type="ECO:0000313" key="1">
    <source>
        <dbReference type="EMBL" id="MPN02589.1"/>
    </source>
</evidence>
<proteinExistence type="predicted"/>
<gene>
    <name evidence="1" type="ORF">SDC9_149805</name>
</gene>
<sequence length="116" mass="13292">MAADHFLPADAQNLRHVGQILTVVMHGDFNQHVAAFHLRIQLARCDLVDDLRGRCGRRAEVHQNGLRGRNQLLHTMNRCALQRCQQRQRVVQIGKFHHQRVAVDGQKAHGVFLNLH</sequence>